<dbReference type="SUPFAM" id="SSF55895">
    <property type="entry name" value="Ribonuclease Rh-like"/>
    <property type="match status" value="1"/>
</dbReference>
<evidence type="ECO:0000313" key="7">
    <source>
        <dbReference type="Proteomes" id="UP001318860"/>
    </source>
</evidence>
<gene>
    <name evidence="6" type="ORF">DH2020_021999</name>
    <name evidence="5" type="ORF">DH2020_044059</name>
</gene>
<feature type="transmembrane region" description="Helical" evidence="4">
    <location>
        <begin position="12"/>
        <end position="30"/>
    </location>
</feature>
<dbReference type="PANTHER" id="PTHR11240">
    <property type="entry name" value="RIBONUCLEASE T2"/>
    <property type="match status" value="1"/>
</dbReference>
<evidence type="ECO:0000313" key="5">
    <source>
        <dbReference type="EMBL" id="KAK6122180.1"/>
    </source>
</evidence>
<name>A0ABR0WDN3_REHGL</name>
<dbReference type="PANTHER" id="PTHR11240:SF22">
    <property type="entry name" value="RIBONUCLEASE T2"/>
    <property type="match status" value="1"/>
</dbReference>
<organism evidence="6 7">
    <name type="scientific">Rehmannia glutinosa</name>
    <name type="common">Chinese foxglove</name>
    <dbReference type="NCBI Taxonomy" id="99300"/>
    <lineage>
        <taxon>Eukaryota</taxon>
        <taxon>Viridiplantae</taxon>
        <taxon>Streptophyta</taxon>
        <taxon>Embryophyta</taxon>
        <taxon>Tracheophyta</taxon>
        <taxon>Spermatophyta</taxon>
        <taxon>Magnoliopsida</taxon>
        <taxon>eudicotyledons</taxon>
        <taxon>Gunneridae</taxon>
        <taxon>Pentapetalae</taxon>
        <taxon>asterids</taxon>
        <taxon>lamiids</taxon>
        <taxon>Lamiales</taxon>
        <taxon>Orobanchaceae</taxon>
        <taxon>Rehmannieae</taxon>
        <taxon>Rehmannia</taxon>
    </lineage>
</organism>
<keyword evidence="2" id="KW-0540">Nuclease</keyword>
<accession>A0ABR0WDN3</accession>
<reference evidence="6 7" key="1">
    <citation type="journal article" date="2021" name="Comput. Struct. Biotechnol. J.">
        <title>De novo genome assembly of the potent medicinal plant Rehmannia glutinosa using nanopore technology.</title>
        <authorList>
            <person name="Ma L."/>
            <person name="Dong C."/>
            <person name="Song C."/>
            <person name="Wang X."/>
            <person name="Zheng X."/>
            <person name="Niu Y."/>
            <person name="Chen S."/>
            <person name="Feng W."/>
        </authorList>
    </citation>
    <scope>NUCLEOTIDE SEQUENCE [LARGE SCALE GENOMIC DNA]</scope>
    <source>
        <strain evidence="6">DH-2019</strain>
    </source>
</reference>
<reference evidence="6" key="2">
    <citation type="submission" date="2024-01" db="EMBL/GenBank/DDBJ databases">
        <authorList>
            <person name="Ma L."/>
        </authorList>
    </citation>
    <scope>NUCLEOTIDE SEQUENCE</scope>
    <source>
        <strain evidence="6">DH-2019</strain>
        <tissue evidence="6">Leaves</tissue>
    </source>
</reference>
<dbReference type="Pfam" id="PF00445">
    <property type="entry name" value="Ribonuclease_T2"/>
    <property type="match status" value="2"/>
</dbReference>
<keyword evidence="2" id="KW-0378">Hydrolase</keyword>
<dbReference type="Gene3D" id="3.90.730.10">
    <property type="entry name" value="Ribonuclease T2-like"/>
    <property type="match status" value="1"/>
</dbReference>
<keyword evidence="7" id="KW-1185">Reference proteome</keyword>
<proteinExistence type="inferred from homology"/>
<dbReference type="EMBL" id="JABTTQ020000012">
    <property type="protein sequence ID" value="KAK6145179.1"/>
    <property type="molecule type" value="Genomic_DNA"/>
</dbReference>
<evidence type="ECO:0000313" key="6">
    <source>
        <dbReference type="EMBL" id="KAK6145179.1"/>
    </source>
</evidence>
<protein>
    <submittedName>
        <fullName evidence="6">Uncharacterized protein</fullName>
    </submittedName>
</protein>
<keyword evidence="4" id="KW-1133">Transmembrane helix</keyword>
<evidence type="ECO:0000256" key="1">
    <source>
        <dbReference type="ARBA" id="ARBA00007469"/>
    </source>
</evidence>
<dbReference type="InterPro" id="IPR001568">
    <property type="entry name" value="RNase_T2-like"/>
</dbReference>
<evidence type="ECO:0000256" key="2">
    <source>
        <dbReference type="ARBA" id="ARBA00022759"/>
    </source>
</evidence>
<dbReference type="Proteomes" id="UP001318860">
    <property type="component" value="Unassembled WGS sequence"/>
</dbReference>
<dbReference type="EMBL" id="JABTTQ020002742">
    <property type="protein sequence ID" value="KAK6122180.1"/>
    <property type="molecule type" value="Genomic_DNA"/>
</dbReference>
<keyword evidence="4" id="KW-0812">Transmembrane</keyword>
<comment type="caution">
    <text evidence="6">The sequence shown here is derived from an EMBL/GenBank/DDBJ whole genome shotgun (WGS) entry which is preliminary data.</text>
</comment>
<evidence type="ECO:0000256" key="3">
    <source>
        <dbReference type="RuleBase" id="RU004328"/>
    </source>
</evidence>
<comment type="similarity">
    <text evidence="1 3">Belongs to the RNase T2 family.</text>
</comment>
<sequence>MASLPNPPLNFTIRSVFFIVILWIGLFCIAEINAGGDVGEVLGKGGSKQREFDYFKLSLQWPVDYRSYNSKDGLSSSGASKQQDRRYDAISSTHYGLMEHSLDGLWPDYNDGTWPACCTGKRFDVKELSTLLGALNEYWPSLSCGSSSNCHGGKGLFWEHEISMLYTRVHVHVSLSRRWNTSKAAQSSYPDLEKHGTCSSSVTGDEYTYFLTALNVYFKYNVTEVLREAGYVASNSEKYPLGGIISAIQNAFHATPELECSGDALQELHLCFYKDFKPRDCAGESSTGKGMVTSKKSCPKYVSLPEYVSLKLGNYKSEVSESTLQSSI</sequence>
<keyword evidence="4" id="KW-0472">Membrane</keyword>
<evidence type="ECO:0000256" key="4">
    <source>
        <dbReference type="SAM" id="Phobius"/>
    </source>
</evidence>
<keyword evidence="2" id="KW-0255">Endonuclease</keyword>
<dbReference type="InterPro" id="IPR036430">
    <property type="entry name" value="RNase_T2-like_sf"/>
</dbReference>